<dbReference type="EMBL" id="JAULSO010000006">
    <property type="protein sequence ID" value="KAK3681732.1"/>
    <property type="molecule type" value="Genomic_DNA"/>
</dbReference>
<evidence type="ECO:0000313" key="3">
    <source>
        <dbReference type="Proteomes" id="UP001270362"/>
    </source>
</evidence>
<dbReference type="PANTHER" id="PTHR33112">
    <property type="entry name" value="DOMAIN PROTEIN, PUTATIVE-RELATED"/>
    <property type="match status" value="1"/>
</dbReference>
<dbReference type="Proteomes" id="UP001270362">
    <property type="component" value="Unassembled WGS sequence"/>
</dbReference>
<proteinExistence type="predicted"/>
<gene>
    <name evidence="2" type="ORF">B0T22DRAFT_348619</name>
</gene>
<dbReference type="Pfam" id="PF06985">
    <property type="entry name" value="HET"/>
    <property type="match status" value="1"/>
</dbReference>
<reference evidence="2" key="1">
    <citation type="journal article" date="2023" name="Mol. Phylogenet. Evol.">
        <title>Genome-scale phylogeny and comparative genomics of the fungal order Sordariales.</title>
        <authorList>
            <person name="Hensen N."/>
            <person name="Bonometti L."/>
            <person name="Westerberg I."/>
            <person name="Brannstrom I.O."/>
            <person name="Guillou S."/>
            <person name="Cros-Aarteil S."/>
            <person name="Calhoun S."/>
            <person name="Haridas S."/>
            <person name="Kuo A."/>
            <person name="Mondo S."/>
            <person name="Pangilinan J."/>
            <person name="Riley R."/>
            <person name="LaButti K."/>
            <person name="Andreopoulos B."/>
            <person name="Lipzen A."/>
            <person name="Chen C."/>
            <person name="Yan M."/>
            <person name="Daum C."/>
            <person name="Ng V."/>
            <person name="Clum A."/>
            <person name="Steindorff A."/>
            <person name="Ohm R.A."/>
            <person name="Martin F."/>
            <person name="Silar P."/>
            <person name="Natvig D.O."/>
            <person name="Lalanne C."/>
            <person name="Gautier V."/>
            <person name="Ament-Velasquez S.L."/>
            <person name="Kruys A."/>
            <person name="Hutchinson M.I."/>
            <person name="Powell A.J."/>
            <person name="Barry K."/>
            <person name="Miller A.N."/>
            <person name="Grigoriev I.V."/>
            <person name="Debuchy R."/>
            <person name="Gladieux P."/>
            <person name="Hiltunen Thoren M."/>
            <person name="Johannesson H."/>
        </authorList>
    </citation>
    <scope>NUCLEOTIDE SEQUENCE</scope>
    <source>
        <strain evidence="2">CBS 314.62</strain>
    </source>
</reference>
<organism evidence="2 3">
    <name type="scientific">Podospora appendiculata</name>
    <dbReference type="NCBI Taxonomy" id="314037"/>
    <lineage>
        <taxon>Eukaryota</taxon>
        <taxon>Fungi</taxon>
        <taxon>Dikarya</taxon>
        <taxon>Ascomycota</taxon>
        <taxon>Pezizomycotina</taxon>
        <taxon>Sordariomycetes</taxon>
        <taxon>Sordariomycetidae</taxon>
        <taxon>Sordariales</taxon>
        <taxon>Podosporaceae</taxon>
        <taxon>Podospora</taxon>
    </lineage>
</organism>
<comment type="caution">
    <text evidence="2">The sequence shown here is derived from an EMBL/GenBank/DDBJ whole genome shotgun (WGS) entry which is preliminary data.</text>
</comment>
<sequence>YVALSHRWGTSQHFTTTKETMAAREQGFHQDQLPATYRDAVTTARNLGFAYLWIDSLCIVQDDAADWKSESQRMGNIFKHASFTIAAHCARGDDEGFLARALVKRGGTVDHHHHKTSPETSFTLYRRGNLAMDVTASALCRRGWVLQERFMASRTIHFTDGQVFAETTDTESTTTFYSPSAAPALRAMFGLGPHRAGAAECLLSPITPTPGEPLTVPLEWLDLVEMYSNCELTKASDKLMAIAGMAREIQRQTGSVWAAGLWGDILLPSLLWMPGAAAGLRRPACPRERAPSWSWAAWDGSV</sequence>
<feature type="non-terminal residue" evidence="2">
    <location>
        <position position="1"/>
    </location>
</feature>
<keyword evidence="3" id="KW-1185">Reference proteome</keyword>
<feature type="non-terminal residue" evidence="2">
    <location>
        <position position="302"/>
    </location>
</feature>
<feature type="domain" description="Heterokaryon incompatibility" evidence="1">
    <location>
        <begin position="1"/>
        <end position="148"/>
    </location>
</feature>
<dbReference type="AlphaFoldDB" id="A0AAE1C7N2"/>
<reference evidence="2" key="2">
    <citation type="submission" date="2023-06" db="EMBL/GenBank/DDBJ databases">
        <authorList>
            <consortium name="Lawrence Berkeley National Laboratory"/>
            <person name="Haridas S."/>
            <person name="Hensen N."/>
            <person name="Bonometti L."/>
            <person name="Westerberg I."/>
            <person name="Brannstrom I.O."/>
            <person name="Guillou S."/>
            <person name="Cros-Aarteil S."/>
            <person name="Calhoun S."/>
            <person name="Kuo A."/>
            <person name="Mondo S."/>
            <person name="Pangilinan J."/>
            <person name="Riley R."/>
            <person name="Labutti K."/>
            <person name="Andreopoulos B."/>
            <person name="Lipzen A."/>
            <person name="Chen C."/>
            <person name="Yanf M."/>
            <person name="Daum C."/>
            <person name="Ng V."/>
            <person name="Clum A."/>
            <person name="Steindorff A."/>
            <person name="Ohm R."/>
            <person name="Martin F."/>
            <person name="Silar P."/>
            <person name="Natvig D."/>
            <person name="Lalanne C."/>
            <person name="Gautier V."/>
            <person name="Ament-Velasquez S.L."/>
            <person name="Kruys A."/>
            <person name="Hutchinson M.I."/>
            <person name="Powell A.J."/>
            <person name="Barry K."/>
            <person name="Miller A.N."/>
            <person name="Grigoriev I.V."/>
            <person name="Debuchy R."/>
            <person name="Gladieux P."/>
            <person name="Thoren M.H."/>
            <person name="Johannesson H."/>
        </authorList>
    </citation>
    <scope>NUCLEOTIDE SEQUENCE</scope>
    <source>
        <strain evidence="2">CBS 314.62</strain>
    </source>
</reference>
<name>A0AAE1C7N2_9PEZI</name>
<dbReference type="InterPro" id="IPR010730">
    <property type="entry name" value="HET"/>
</dbReference>
<protein>
    <submittedName>
        <fullName evidence="2">Heterokaryon incompatibility protein-domain-containing protein</fullName>
    </submittedName>
</protein>
<accession>A0AAE1C7N2</accession>
<evidence type="ECO:0000313" key="2">
    <source>
        <dbReference type="EMBL" id="KAK3681732.1"/>
    </source>
</evidence>
<evidence type="ECO:0000259" key="1">
    <source>
        <dbReference type="Pfam" id="PF06985"/>
    </source>
</evidence>
<dbReference type="PANTHER" id="PTHR33112:SF8">
    <property type="entry name" value="HETEROKARYON INCOMPATIBILITY DOMAIN-CONTAINING PROTEIN"/>
    <property type="match status" value="1"/>
</dbReference>